<reference evidence="2" key="1">
    <citation type="journal article" date="2019" name="Int. J. Syst. Evol. Microbiol.">
        <title>The Global Catalogue of Microorganisms (GCM) 10K type strain sequencing project: providing services to taxonomists for standard genome sequencing and annotation.</title>
        <authorList>
            <consortium name="The Broad Institute Genomics Platform"/>
            <consortium name="The Broad Institute Genome Sequencing Center for Infectious Disease"/>
            <person name="Wu L."/>
            <person name="Ma J."/>
        </authorList>
    </citation>
    <scope>NUCLEOTIDE SEQUENCE [LARGE SCALE GENOMIC DNA]</scope>
    <source>
        <strain evidence="2">JCM 16540</strain>
    </source>
</reference>
<sequence length="202" mass="22253">MNEDLSDLGAACAFWQAGRDGGSTLLRGAARVITGVPHYFCAPFIHEKEEEARHTPIALFHGAVLLNELERAPSRTASEWAIETKVPDQAFAGRGLKSAAQDDKIEQRLESRRIDMPLWGLSLDREVTENYGGRFLLEVVGPFPAVPAWLVSHVKEDEQELVTGGQYAVESVERSEGTTLARLSWQSAVEGRRICEVCSSSD</sequence>
<name>A0ABP6XVU0_9ACTN</name>
<evidence type="ECO:0000313" key="1">
    <source>
        <dbReference type="EMBL" id="GAA3571411.1"/>
    </source>
</evidence>
<organism evidence="1 2">
    <name type="scientific">Microlunatus spumicola</name>
    <dbReference type="NCBI Taxonomy" id="81499"/>
    <lineage>
        <taxon>Bacteria</taxon>
        <taxon>Bacillati</taxon>
        <taxon>Actinomycetota</taxon>
        <taxon>Actinomycetes</taxon>
        <taxon>Propionibacteriales</taxon>
        <taxon>Propionibacteriaceae</taxon>
        <taxon>Microlunatus</taxon>
    </lineage>
</organism>
<accession>A0ABP6XVU0</accession>
<evidence type="ECO:0000313" key="2">
    <source>
        <dbReference type="Proteomes" id="UP001500767"/>
    </source>
</evidence>
<dbReference type="RefSeq" id="WP_204913419.1">
    <property type="nucleotide sequence ID" value="NZ_BAAAYR010000004.1"/>
</dbReference>
<gene>
    <name evidence="1" type="ORF">GCM10022197_29880</name>
</gene>
<dbReference type="Proteomes" id="UP001500767">
    <property type="component" value="Unassembled WGS sequence"/>
</dbReference>
<protein>
    <submittedName>
        <fullName evidence="1">Uncharacterized protein</fullName>
    </submittedName>
</protein>
<proteinExistence type="predicted"/>
<comment type="caution">
    <text evidence="1">The sequence shown here is derived from an EMBL/GenBank/DDBJ whole genome shotgun (WGS) entry which is preliminary data.</text>
</comment>
<keyword evidence="2" id="KW-1185">Reference proteome</keyword>
<dbReference type="EMBL" id="BAAAYR010000004">
    <property type="protein sequence ID" value="GAA3571411.1"/>
    <property type="molecule type" value="Genomic_DNA"/>
</dbReference>